<dbReference type="OrthoDB" id="430364at2759"/>
<dbReference type="PROSITE" id="PS50003">
    <property type="entry name" value="PH_DOMAIN"/>
    <property type="match status" value="1"/>
</dbReference>
<evidence type="ECO:0000256" key="2">
    <source>
        <dbReference type="ARBA" id="ARBA00014934"/>
    </source>
</evidence>
<comment type="caution">
    <text evidence="8">The sequence shown here is derived from an EMBL/GenBank/DDBJ whole genome shotgun (WGS) entry which is preliminary data.</text>
</comment>
<dbReference type="InterPro" id="IPR001849">
    <property type="entry name" value="PH_domain"/>
</dbReference>
<dbReference type="Gene3D" id="6.10.250.380">
    <property type="match status" value="1"/>
</dbReference>
<feature type="domain" description="PH" evidence="5">
    <location>
        <begin position="308"/>
        <end position="426"/>
    </location>
</feature>
<dbReference type="InterPro" id="IPR000904">
    <property type="entry name" value="Sec7_dom"/>
</dbReference>
<dbReference type="SMART" id="SM00233">
    <property type="entry name" value="PH"/>
    <property type="match status" value="1"/>
</dbReference>
<dbReference type="Gene3D" id="3.40.50.410">
    <property type="entry name" value="von Willebrand factor, type A domain"/>
    <property type="match status" value="1"/>
</dbReference>
<dbReference type="AlphaFoldDB" id="A0A817R2G3"/>
<dbReference type="EMBL" id="CAJNXB010002232">
    <property type="protein sequence ID" value="CAF3226748.1"/>
    <property type="molecule type" value="Genomic_DNA"/>
</dbReference>
<dbReference type="Gene3D" id="1.10.220.20">
    <property type="match status" value="1"/>
</dbReference>
<dbReference type="SUPFAM" id="SSF48425">
    <property type="entry name" value="Sec7 domain"/>
    <property type="match status" value="1"/>
</dbReference>
<dbReference type="Pfam" id="PF02809">
    <property type="entry name" value="UIM"/>
    <property type="match status" value="2"/>
</dbReference>
<dbReference type="PROSITE" id="PS50190">
    <property type="entry name" value="SEC7"/>
    <property type="match status" value="1"/>
</dbReference>
<dbReference type="InterPro" id="IPR002035">
    <property type="entry name" value="VWF_A"/>
</dbReference>
<dbReference type="InterPro" id="IPR027040">
    <property type="entry name" value="PSMD4"/>
</dbReference>
<feature type="domain" description="VWFA" evidence="7">
    <location>
        <begin position="443"/>
        <end position="624"/>
    </location>
</feature>
<dbReference type="InterPro" id="IPR036465">
    <property type="entry name" value="vWFA_dom_sf"/>
</dbReference>
<dbReference type="Pfam" id="PF00169">
    <property type="entry name" value="PH"/>
    <property type="match status" value="1"/>
</dbReference>
<dbReference type="GO" id="GO:0005634">
    <property type="term" value="C:nucleus"/>
    <property type="evidence" value="ECO:0007669"/>
    <property type="project" value="TreeGrafter"/>
</dbReference>
<evidence type="ECO:0000256" key="4">
    <source>
        <dbReference type="SAM" id="MobiDB-lite"/>
    </source>
</evidence>
<evidence type="ECO:0000259" key="6">
    <source>
        <dbReference type="PROSITE" id="PS50190"/>
    </source>
</evidence>
<dbReference type="FunFam" id="1.10.1000.11:FF:000002">
    <property type="entry name" value="Cytohesin 1"/>
    <property type="match status" value="1"/>
</dbReference>
<evidence type="ECO:0000256" key="1">
    <source>
        <dbReference type="ARBA" id="ARBA00005574"/>
    </source>
</evidence>
<feature type="region of interest" description="Disordered" evidence="4">
    <location>
        <begin position="672"/>
        <end position="700"/>
    </location>
</feature>
<evidence type="ECO:0000256" key="3">
    <source>
        <dbReference type="ARBA" id="ARBA00022942"/>
    </source>
</evidence>
<dbReference type="GO" id="GO:0008540">
    <property type="term" value="C:proteasome regulatory particle, base subcomplex"/>
    <property type="evidence" value="ECO:0007669"/>
    <property type="project" value="TreeGrafter"/>
</dbReference>
<dbReference type="PROSITE" id="PS50234">
    <property type="entry name" value="VWFA"/>
    <property type="match status" value="1"/>
</dbReference>
<dbReference type="Pfam" id="PF01369">
    <property type="entry name" value="Sec7"/>
    <property type="match status" value="1"/>
</dbReference>
<dbReference type="Pfam" id="PF13519">
    <property type="entry name" value="VWA_2"/>
    <property type="match status" value="1"/>
</dbReference>
<dbReference type="SUPFAM" id="SSF50729">
    <property type="entry name" value="PH domain-like"/>
    <property type="match status" value="1"/>
</dbReference>
<dbReference type="PROSITE" id="PS50330">
    <property type="entry name" value="UIM"/>
    <property type="match status" value="2"/>
</dbReference>
<feature type="compositionally biased region" description="Basic and acidic residues" evidence="4">
    <location>
        <begin position="804"/>
        <end position="820"/>
    </location>
</feature>
<keyword evidence="3" id="KW-0647">Proteasome</keyword>
<evidence type="ECO:0000313" key="9">
    <source>
        <dbReference type="EMBL" id="CAF4428335.1"/>
    </source>
</evidence>
<accession>A0A817R2G3</accession>
<dbReference type="FunFam" id="3.40.50.410:FF:000005">
    <property type="entry name" value="26S proteasome non-ATPase regulatory subunit 4"/>
    <property type="match status" value="1"/>
</dbReference>
<reference evidence="8" key="1">
    <citation type="submission" date="2021-02" db="EMBL/GenBank/DDBJ databases">
        <authorList>
            <person name="Nowell W R."/>
        </authorList>
    </citation>
    <scope>NUCLEOTIDE SEQUENCE</scope>
</reference>
<evidence type="ECO:0000313" key="10">
    <source>
        <dbReference type="Proteomes" id="UP000663825"/>
    </source>
</evidence>
<dbReference type="GO" id="GO:0031593">
    <property type="term" value="F:polyubiquitin modification-dependent protein binding"/>
    <property type="evidence" value="ECO:0007669"/>
    <property type="project" value="TreeGrafter"/>
</dbReference>
<dbReference type="Proteomes" id="UP000663825">
    <property type="component" value="Unassembled WGS sequence"/>
</dbReference>
<dbReference type="PANTHER" id="PTHR10223">
    <property type="entry name" value="26S PROTEASOME NON-ATPASE REGULATORY SUBUNIT 4"/>
    <property type="match status" value="1"/>
</dbReference>
<feature type="region of interest" description="Disordered" evidence="4">
    <location>
        <begin position="792"/>
        <end position="820"/>
    </location>
</feature>
<organism evidence="8 10">
    <name type="scientific">Rotaria socialis</name>
    <dbReference type="NCBI Taxonomy" id="392032"/>
    <lineage>
        <taxon>Eukaryota</taxon>
        <taxon>Metazoa</taxon>
        <taxon>Spiralia</taxon>
        <taxon>Gnathifera</taxon>
        <taxon>Rotifera</taxon>
        <taxon>Eurotatoria</taxon>
        <taxon>Bdelloidea</taxon>
        <taxon>Philodinida</taxon>
        <taxon>Philodinidae</taxon>
        <taxon>Rotaria</taxon>
    </lineage>
</organism>
<dbReference type="InterPro" id="IPR035999">
    <property type="entry name" value="Sec7_dom_sf"/>
</dbReference>
<evidence type="ECO:0000259" key="5">
    <source>
        <dbReference type="PROSITE" id="PS50003"/>
    </source>
</evidence>
<dbReference type="SMART" id="SM00726">
    <property type="entry name" value="UIM"/>
    <property type="match status" value="2"/>
</dbReference>
<comment type="similarity">
    <text evidence="1">Belongs to the proteasome subunit S5A family.</text>
</comment>
<gene>
    <name evidence="9" type="ORF">HFQ381_LOCUS22139</name>
    <name evidence="8" type="ORF">TIS948_LOCUS13896</name>
</gene>
<dbReference type="CDD" id="cd00171">
    <property type="entry name" value="Sec7"/>
    <property type="match status" value="1"/>
</dbReference>
<feature type="domain" description="SEC7" evidence="6">
    <location>
        <begin position="94"/>
        <end position="284"/>
    </location>
</feature>
<dbReference type="InterPro" id="IPR003903">
    <property type="entry name" value="UIM_dom"/>
</dbReference>
<dbReference type="GO" id="GO:0005085">
    <property type="term" value="F:guanyl-nucleotide exchange factor activity"/>
    <property type="evidence" value="ECO:0007669"/>
    <property type="project" value="InterPro"/>
</dbReference>
<dbReference type="GO" id="GO:0032012">
    <property type="term" value="P:regulation of ARF protein signal transduction"/>
    <property type="evidence" value="ECO:0007669"/>
    <property type="project" value="InterPro"/>
</dbReference>
<dbReference type="Gene3D" id="2.30.29.30">
    <property type="entry name" value="Pleckstrin-homology domain (PH domain)/Phosphotyrosine-binding domain (PTB)"/>
    <property type="match status" value="1"/>
</dbReference>
<feature type="region of interest" description="Disordered" evidence="4">
    <location>
        <begin position="1"/>
        <end position="41"/>
    </location>
</feature>
<dbReference type="InterPro" id="IPR011993">
    <property type="entry name" value="PH-like_dom_sf"/>
</dbReference>
<dbReference type="EMBL" id="CAJOBO010002059">
    <property type="protein sequence ID" value="CAF4428335.1"/>
    <property type="molecule type" value="Genomic_DNA"/>
</dbReference>
<evidence type="ECO:0000313" key="8">
    <source>
        <dbReference type="EMBL" id="CAF3226748.1"/>
    </source>
</evidence>
<dbReference type="Gene3D" id="1.10.1000.11">
    <property type="entry name" value="Arf Nucleotide-binding Site Opener,domain 2"/>
    <property type="match status" value="1"/>
</dbReference>
<dbReference type="GO" id="GO:0043161">
    <property type="term" value="P:proteasome-mediated ubiquitin-dependent protein catabolic process"/>
    <property type="evidence" value="ECO:0007669"/>
    <property type="project" value="TreeGrafter"/>
</dbReference>
<dbReference type="GO" id="GO:0005829">
    <property type="term" value="C:cytosol"/>
    <property type="evidence" value="ECO:0007669"/>
    <property type="project" value="TreeGrafter"/>
</dbReference>
<protein>
    <recommendedName>
        <fullName evidence="2">26S proteasome non-ATPase regulatory subunit 4</fullName>
    </recommendedName>
</protein>
<dbReference type="PANTHER" id="PTHR10223:SF0">
    <property type="entry name" value="26S PROTEASOME NON-ATPASE REGULATORY SUBUNIT 4"/>
    <property type="match status" value="1"/>
</dbReference>
<dbReference type="InterPro" id="IPR023394">
    <property type="entry name" value="Sec7_C_sf"/>
</dbReference>
<evidence type="ECO:0000259" key="7">
    <source>
        <dbReference type="PROSITE" id="PS50234"/>
    </source>
</evidence>
<feature type="compositionally biased region" description="Basic and acidic residues" evidence="4">
    <location>
        <begin position="22"/>
        <end position="41"/>
    </location>
</feature>
<dbReference type="Gene3D" id="6.10.300.40">
    <property type="match status" value="1"/>
</dbReference>
<feature type="compositionally biased region" description="Polar residues" evidence="4">
    <location>
        <begin position="683"/>
        <end position="700"/>
    </location>
</feature>
<feature type="compositionally biased region" description="Polar residues" evidence="4">
    <location>
        <begin position="1"/>
        <end position="17"/>
    </location>
</feature>
<sequence length="820" mass="92801">MDSHQQKSSWILSNAKNIHSPRIHEKDKFHESRLSDPSRSNIEQKLDNFRTRFHGHSLTTEPKHTTKSSITEPLKPMPYVCYFNVTVSLKKSRLLSRQHGNIKQLLIGKRQFNENPNEGIRWLVENNIFPNTPEHLAAFLFNETGLSKRAIGDYLGEKDDSHVEVLKHYAHMFDFFSTDIVEALRRYLYTFLLPGEAQKIDRIMEAFAQRYYECNPDIYANAEVCFILSFAIIMLNTSLHNKSARLGGLLTHEKFVNSLNEAISRQAMPDSNLIKNIYDSIKNNELKFPDDDIDLSDVSARMKEGDSTIFKEGWLWKQGGRVRQWKRRWFVITDGCLFYYESRTEVDNPRGIIPLVDVGVREIDDDRTKQFCFELFPLAGEKVKTTKPTPGETGKATEGHHTVYRMSASSEDERKDWIRALRIGSQNALPKQRSSNIIMPLESTIICVDNSDFMRDGDFIPTRMQVQQDAVSLIFHAKTRSNPENNVGLLTLSDGRVVTQLTNDVGKVFSKLHLLSIEGKLDFCKGIKVANLALKHRQGKNHRPRIVAFVGSPLEVDTSEFTKLAKRLKKEKVSIDVVIFGDESSKEKFEEFITIINGKENSNSHLICVPSGANLPDTLINTPIIQSEDGSGLPNGYSASAFAFGINPEDDPELAMALRISMEEQRRVQEAEIGRSTDGEGGQQTLPTNTRSSGPSLENLTAGNEMDVTRLTEDEQIALAIQMSMSQAENMNTNDVEMKEEALASGNSEQPEKKNEEQQNIDLFAASLNDPQFLRDVLRDLPGVDVDSDAVRAALEQVQQQQKKNSDDDNDPVKKKKDDK</sequence>
<proteinExistence type="inferred from homology"/>
<dbReference type="SUPFAM" id="SSF53300">
    <property type="entry name" value="vWA-like"/>
    <property type="match status" value="1"/>
</dbReference>
<dbReference type="SMART" id="SM00222">
    <property type="entry name" value="Sec7"/>
    <property type="match status" value="1"/>
</dbReference>
<name>A0A817R2G3_9BILA</name>
<dbReference type="Proteomes" id="UP000663851">
    <property type="component" value="Unassembled WGS sequence"/>
</dbReference>